<reference evidence="1 2" key="1">
    <citation type="journal article" date="2019" name="Sci. Rep.">
        <title>Orb-weaving spider Araneus ventricosus genome elucidates the spidroin gene catalogue.</title>
        <authorList>
            <person name="Kono N."/>
            <person name="Nakamura H."/>
            <person name="Ohtoshi R."/>
            <person name="Moran D.A.P."/>
            <person name="Shinohara A."/>
            <person name="Yoshida Y."/>
            <person name="Fujiwara M."/>
            <person name="Mori M."/>
            <person name="Tomita M."/>
            <person name="Arakawa K."/>
        </authorList>
    </citation>
    <scope>NUCLEOTIDE SEQUENCE [LARGE SCALE GENOMIC DNA]</scope>
</reference>
<dbReference type="Gene3D" id="3.30.420.10">
    <property type="entry name" value="Ribonuclease H-like superfamily/Ribonuclease H"/>
    <property type="match status" value="1"/>
</dbReference>
<dbReference type="AlphaFoldDB" id="A0A4Y2EGG9"/>
<accession>A0A4Y2EGG9</accession>
<dbReference type="OrthoDB" id="6431520at2759"/>
<evidence type="ECO:0000313" key="1">
    <source>
        <dbReference type="EMBL" id="GBM27897.1"/>
    </source>
</evidence>
<dbReference type="InterPro" id="IPR052709">
    <property type="entry name" value="Transposase-MT_Hybrid"/>
</dbReference>
<organism evidence="1 2">
    <name type="scientific">Araneus ventricosus</name>
    <name type="common">Orbweaver spider</name>
    <name type="synonym">Epeira ventricosa</name>
    <dbReference type="NCBI Taxonomy" id="182803"/>
    <lineage>
        <taxon>Eukaryota</taxon>
        <taxon>Metazoa</taxon>
        <taxon>Ecdysozoa</taxon>
        <taxon>Arthropoda</taxon>
        <taxon>Chelicerata</taxon>
        <taxon>Arachnida</taxon>
        <taxon>Araneae</taxon>
        <taxon>Araneomorphae</taxon>
        <taxon>Entelegynae</taxon>
        <taxon>Araneoidea</taxon>
        <taxon>Araneidae</taxon>
        <taxon>Araneus</taxon>
    </lineage>
</organism>
<dbReference type="InterPro" id="IPR036397">
    <property type="entry name" value="RNaseH_sf"/>
</dbReference>
<gene>
    <name evidence="1" type="ORF">AVEN_256692_1</name>
</gene>
<evidence type="ECO:0008006" key="3">
    <source>
        <dbReference type="Google" id="ProtNLM"/>
    </source>
</evidence>
<name>A0A4Y2EGG9_ARAVE</name>
<dbReference type="PANTHER" id="PTHR46060:SF1">
    <property type="entry name" value="MARINER MOS1 TRANSPOSASE-LIKE PROTEIN"/>
    <property type="match status" value="1"/>
</dbReference>
<comment type="caution">
    <text evidence="1">The sequence shown here is derived from an EMBL/GenBank/DDBJ whole genome shotgun (WGS) entry which is preliminary data.</text>
</comment>
<proteinExistence type="predicted"/>
<evidence type="ECO:0000313" key="2">
    <source>
        <dbReference type="Proteomes" id="UP000499080"/>
    </source>
</evidence>
<sequence length="119" mass="13677">MCEGKVHKWARDFKAGRDNGHDDSRSGRPSVIGLFWLGRPPYSTDLAPSNFHLFRHLKHNLSGNHYNEDKNMKTAVTSWLSEQAASVYEEGIQNLVVRYDKCLNKLGSFVEKQRNVCRI</sequence>
<dbReference type="EMBL" id="BGPR01000597">
    <property type="protein sequence ID" value="GBM27897.1"/>
    <property type="molecule type" value="Genomic_DNA"/>
</dbReference>
<dbReference type="GO" id="GO:0003676">
    <property type="term" value="F:nucleic acid binding"/>
    <property type="evidence" value="ECO:0007669"/>
    <property type="project" value="InterPro"/>
</dbReference>
<dbReference type="PANTHER" id="PTHR46060">
    <property type="entry name" value="MARINER MOS1 TRANSPOSASE-LIKE PROTEIN"/>
    <property type="match status" value="1"/>
</dbReference>
<protein>
    <recommendedName>
        <fullName evidence="3">Histone-lysine N-methyltransferase SETMAR</fullName>
    </recommendedName>
</protein>
<keyword evidence="2" id="KW-1185">Reference proteome</keyword>
<dbReference type="Proteomes" id="UP000499080">
    <property type="component" value="Unassembled WGS sequence"/>
</dbReference>